<dbReference type="InterPro" id="IPR001965">
    <property type="entry name" value="Znf_PHD"/>
</dbReference>
<dbReference type="FunFam" id="3.30.40.10:FF:000154">
    <property type="entry name" value="PHD finger protein 12"/>
    <property type="match status" value="1"/>
</dbReference>
<dbReference type="PRINTS" id="PR00081">
    <property type="entry name" value="GDHRDH"/>
</dbReference>
<dbReference type="Gene3D" id="3.40.50.720">
    <property type="entry name" value="NAD(P)-binding Rossmann-like Domain"/>
    <property type="match status" value="1"/>
</dbReference>
<evidence type="ECO:0000256" key="14">
    <source>
        <dbReference type="ARBA" id="ARBA00023242"/>
    </source>
</evidence>
<gene>
    <name evidence="23" type="ORF">scyTo_0001578</name>
</gene>
<dbReference type="InterPro" id="IPR008984">
    <property type="entry name" value="SMAD_FHA_dom_sf"/>
</dbReference>
<feature type="domain" description="PHD-type" evidence="22">
    <location>
        <begin position="258"/>
        <end position="308"/>
    </location>
</feature>
<dbReference type="InterPro" id="IPR038098">
    <property type="entry name" value="PHF12_MRG-bd_sf"/>
</dbReference>
<feature type="region of interest" description="Disordered" evidence="19">
    <location>
        <begin position="221"/>
        <end position="244"/>
    </location>
</feature>
<dbReference type="AlphaFoldDB" id="A0A401PEB1"/>
<comment type="subcellular location">
    <subcellularLocation>
        <location evidence="1">Nucleus</location>
    </subcellularLocation>
</comment>
<protein>
    <recommendedName>
        <fullName evidence="16">PHD finger protein 12</fullName>
    </recommendedName>
    <alternativeName>
        <fullName evidence="17">PHD factor 1</fullName>
    </alternativeName>
</protein>
<evidence type="ECO:0000256" key="2">
    <source>
        <dbReference type="ARBA" id="ARBA00006484"/>
    </source>
</evidence>
<dbReference type="Pfam" id="PF16737">
    <property type="entry name" value="PHF12_MRG_bd"/>
    <property type="match status" value="1"/>
</dbReference>
<evidence type="ECO:0000259" key="22">
    <source>
        <dbReference type="PROSITE" id="PS50016"/>
    </source>
</evidence>
<dbReference type="EMBL" id="BFAA01000360">
    <property type="protein sequence ID" value="GCB71454.1"/>
    <property type="molecule type" value="Genomic_DNA"/>
</dbReference>
<evidence type="ECO:0000256" key="17">
    <source>
        <dbReference type="ARBA" id="ARBA00076589"/>
    </source>
</evidence>
<dbReference type="InterPro" id="IPR036291">
    <property type="entry name" value="NAD(P)-bd_dom_sf"/>
</dbReference>
<dbReference type="Proteomes" id="UP000288216">
    <property type="component" value="Unassembled WGS sequence"/>
</dbReference>
<keyword evidence="4" id="KW-1017">Isopeptide bond</keyword>
<dbReference type="InterPro" id="IPR000253">
    <property type="entry name" value="FHA_dom"/>
</dbReference>
<dbReference type="InterPro" id="IPR011011">
    <property type="entry name" value="Znf_FYVE_PHD"/>
</dbReference>
<dbReference type="OrthoDB" id="1919692at2759"/>
<dbReference type="Gene3D" id="3.30.40.10">
    <property type="entry name" value="Zinc/RING finger domain, C3HC4 (zinc finger)"/>
    <property type="match status" value="2"/>
</dbReference>
<evidence type="ECO:0000256" key="15">
    <source>
        <dbReference type="ARBA" id="ARBA00065785"/>
    </source>
</evidence>
<dbReference type="GO" id="GO:0016491">
    <property type="term" value="F:oxidoreductase activity"/>
    <property type="evidence" value="ECO:0007669"/>
    <property type="project" value="UniProtKB-KW"/>
</dbReference>
<evidence type="ECO:0000259" key="21">
    <source>
        <dbReference type="PROSITE" id="PS50006"/>
    </source>
</evidence>
<evidence type="ECO:0000256" key="4">
    <source>
        <dbReference type="ARBA" id="ARBA00022499"/>
    </source>
</evidence>
<evidence type="ECO:0000256" key="7">
    <source>
        <dbReference type="ARBA" id="ARBA00022737"/>
    </source>
</evidence>
<evidence type="ECO:0000256" key="18">
    <source>
        <dbReference type="PROSITE-ProRule" id="PRU00146"/>
    </source>
</evidence>
<evidence type="ECO:0000256" key="10">
    <source>
        <dbReference type="ARBA" id="ARBA00022843"/>
    </source>
</evidence>
<evidence type="ECO:0000313" key="23">
    <source>
        <dbReference type="EMBL" id="GCB71454.1"/>
    </source>
</evidence>
<keyword evidence="12" id="KW-0805">Transcription regulation</keyword>
<proteinExistence type="inferred from homology"/>
<keyword evidence="24" id="KW-1185">Reference proteome</keyword>
<dbReference type="SMART" id="SM00249">
    <property type="entry name" value="PHD"/>
    <property type="match status" value="2"/>
</dbReference>
<keyword evidence="8 18" id="KW-0863">Zinc-finger</keyword>
<feature type="compositionally biased region" description="Basic and acidic residues" evidence="19">
    <location>
        <begin position="11"/>
        <end position="36"/>
    </location>
</feature>
<keyword evidence="11" id="KW-0560">Oxidoreductase</keyword>
<dbReference type="Gene3D" id="2.60.200.20">
    <property type="match status" value="1"/>
</dbReference>
<dbReference type="SUPFAM" id="SSF57903">
    <property type="entry name" value="FYVE/PHD zinc finger"/>
    <property type="match status" value="2"/>
</dbReference>
<keyword evidence="13" id="KW-0804">Transcription</keyword>
<dbReference type="FunFam" id="3.30.40.10:FF:000164">
    <property type="entry name" value="PHD finger protein 12"/>
    <property type="match status" value="1"/>
</dbReference>
<reference evidence="23 24" key="1">
    <citation type="journal article" date="2018" name="Nat. Ecol. Evol.">
        <title>Shark genomes provide insights into elasmobranch evolution and the origin of vertebrates.</title>
        <authorList>
            <person name="Hara Y"/>
            <person name="Yamaguchi K"/>
            <person name="Onimaru K"/>
            <person name="Kadota M"/>
            <person name="Koyanagi M"/>
            <person name="Keeley SD"/>
            <person name="Tatsumi K"/>
            <person name="Tanaka K"/>
            <person name="Motone F"/>
            <person name="Kageyama Y"/>
            <person name="Nozu R"/>
            <person name="Adachi N"/>
            <person name="Nishimura O"/>
            <person name="Nakagawa R"/>
            <person name="Tanegashima C"/>
            <person name="Kiyatake I"/>
            <person name="Matsumoto R"/>
            <person name="Murakumo K"/>
            <person name="Nishida K"/>
            <person name="Terakita A"/>
            <person name="Kuratani S"/>
            <person name="Sato K"/>
            <person name="Hyodo S Kuraku.S."/>
        </authorList>
    </citation>
    <scope>NUCLEOTIDE SEQUENCE [LARGE SCALE GENOMIC DNA]</scope>
</reference>
<feature type="region of interest" description="Disordered" evidence="19">
    <location>
        <begin position="109"/>
        <end position="130"/>
    </location>
</feature>
<evidence type="ECO:0000256" key="3">
    <source>
        <dbReference type="ARBA" id="ARBA00022491"/>
    </source>
</evidence>
<evidence type="ECO:0000256" key="11">
    <source>
        <dbReference type="ARBA" id="ARBA00023002"/>
    </source>
</evidence>
<evidence type="ECO:0000256" key="16">
    <source>
        <dbReference type="ARBA" id="ARBA00068755"/>
    </source>
</evidence>
<name>A0A401PEB1_SCYTO</name>
<dbReference type="InterPro" id="IPR002347">
    <property type="entry name" value="SDR_fam"/>
</dbReference>
<dbReference type="Pfam" id="PF00628">
    <property type="entry name" value="PHD"/>
    <property type="match status" value="2"/>
</dbReference>
<comment type="similarity">
    <text evidence="2">Belongs to the short-chain dehydrogenases/reductases (SDR) family.</text>
</comment>
<evidence type="ECO:0000256" key="5">
    <source>
        <dbReference type="ARBA" id="ARBA00022553"/>
    </source>
</evidence>
<feature type="compositionally biased region" description="Basic and acidic residues" evidence="19">
    <location>
        <begin position="118"/>
        <end position="130"/>
    </location>
</feature>
<dbReference type="GO" id="GO:0005634">
    <property type="term" value="C:nucleus"/>
    <property type="evidence" value="ECO:0007669"/>
    <property type="project" value="UniProtKB-SubCell"/>
</dbReference>
<organism evidence="23 24">
    <name type="scientific">Scyliorhinus torazame</name>
    <name type="common">Cloudy catshark</name>
    <name type="synonym">Catulus torazame</name>
    <dbReference type="NCBI Taxonomy" id="75743"/>
    <lineage>
        <taxon>Eukaryota</taxon>
        <taxon>Metazoa</taxon>
        <taxon>Chordata</taxon>
        <taxon>Craniata</taxon>
        <taxon>Vertebrata</taxon>
        <taxon>Chondrichthyes</taxon>
        <taxon>Elasmobranchii</taxon>
        <taxon>Galeomorphii</taxon>
        <taxon>Galeoidea</taxon>
        <taxon>Carcharhiniformes</taxon>
        <taxon>Scyliorhinidae</taxon>
        <taxon>Scyliorhinus</taxon>
    </lineage>
</organism>
<sequence length="1071" mass="118834">MKIQALLAPPKSEDSDKKAKKLEKEPRRSGRATNHDTCDSCKEGGDLLCCDHCPAAFHLQCCNPPLSEEMLPPGDWMCHRCTVRRKKQEKKERLGQVNGVMDKQTVKRTASPTVDMEFPDKTSSKALDSRMDSNCRSFAHAKSLERRVSRPGTPTSNASTDTPTSEQNEVDDDMVDVDDENAAMEMDCSQLQIRNPFEILIAAAMERNPTQFQLPNELTCTTALPGTSKRRRKEETTGKNVKKAQHELDHNGLVPLPVKVCFTCNRSCRVAPLVQCDYCPLLFHMDCLDPPLTAMPTGRWMCPNHIEHVVLNQKNMTLSNRCRIFDKFQDRISQHAIKIDFLNKIHRKHPPNRRHTKPVKRKNMKVPEAIKAQYQYPPPLLPPAGIRDGELICNETPTASQKHLSNNEHFATEEEQQEWLRSVVALQCSIFKHLSAKQMPLVLDSEHTERADIKPCVTAHSEITSSSQLKSAASVQIAGRPTTFMAKVVTTSSAIARAITPPRAAVDSVSTVLGPSRNLISPAVAGKVSPTVLPTSMSMGNKSVPLTAPSNSAIMFDLANSLQAAMEGSGEIELSKLDEKLIQVLAWQRIQQLFPPKASSLASVLGTSKTQTTTATTQTEVPVKEVQARAVFYPLTGKGQAINMCYRTLYIGTGADMDVCLINYGHCNYVSGKHACIFYDENTKHYELLNYSEHGTTVDNVLYSCDFSEKTSPTPPSSIVAKVQSVIKYSKSRKEEEEQEETVMSSQGQGMHERRPAMVSCIAAAAILVALYIVTYYNFLKGARCRSDTCLRGKTVIVTGGNTGIGKQTALDLARRGARVILACRNKERAEAAVFDIRKKSGNNQVVFMQLDLASLKSVRAFAETFLKSEPQLHILINNAGIGSNGKTADGFNVVWEVNHLGHFLLTRLLLDRLKLCSPSRVVVVTSAMYRYGKIDFSNLNPPGEGLIQVLRNYSCSKLCNVLFVRELANCLEGTNVTCYSVHPGAVNTEVFRQLKCWMKVFFVPVATLFFQTPVDGAQTPIYCAVQEGIEKFSGRYFVDCKVREVLPHARDDAVARKLWEVSERMVGLGS</sequence>
<dbReference type="SUPFAM" id="SSF49879">
    <property type="entry name" value="SMAD/FHA domain"/>
    <property type="match status" value="1"/>
</dbReference>
<keyword evidence="20" id="KW-0472">Membrane</keyword>
<keyword evidence="20" id="KW-1133">Transmembrane helix</keyword>
<dbReference type="GO" id="GO:0008270">
    <property type="term" value="F:zinc ion binding"/>
    <property type="evidence" value="ECO:0007669"/>
    <property type="project" value="UniProtKB-KW"/>
</dbReference>
<dbReference type="CDD" id="cd15534">
    <property type="entry name" value="PHD2_PHF12_Rco1"/>
    <property type="match status" value="1"/>
</dbReference>
<dbReference type="PANTHER" id="PTHR43157:SF44">
    <property type="entry name" value="DEHYDROGENASE_REDUCTASE SDR FAMILY MEMBER 13"/>
    <property type="match status" value="1"/>
</dbReference>
<comment type="subunit">
    <text evidence="15">Component of SIN3 complexes. Interacts with SIN3A in a complex composed of HDAC1, SAP30 and SIN3A. Component of the SIN3B complex, which includes SIN3B, HDAC2 or HDAC1, PHF12 and MORF4L1; interacts directly with all subunits. Interacts with TLE5.</text>
</comment>
<evidence type="ECO:0000313" key="24">
    <source>
        <dbReference type="Proteomes" id="UP000288216"/>
    </source>
</evidence>
<dbReference type="CDD" id="cd15533">
    <property type="entry name" value="PHD1_PHF12"/>
    <property type="match status" value="1"/>
</dbReference>
<keyword evidence="20" id="KW-0812">Transmembrane</keyword>
<dbReference type="PROSITE" id="PS01359">
    <property type="entry name" value="ZF_PHD_1"/>
    <property type="match status" value="1"/>
</dbReference>
<feature type="region of interest" description="Disordered" evidence="19">
    <location>
        <begin position="142"/>
        <end position="171"/>
    </location>
</feature>
<evidence type="ECO:0000256" key="20">
    <source>
        <dbReference type="SAM" id="Phobius"/>
    </source>
</evidence>
<comment type="caution">
    <text evidence="23">The sequence shown here is derived from an EMBL/GenBank/DDBJ whole genome shotgun (WGS) entry which is preliminary data.</text>
</comment>
<dbReference type="OMA" id="RISQHAI"/>
<keyword evidence="3" id="KW-0678">Repressor</keyword>
<dbReference type="InterPro" id="IPR019786">
    <property type="entry name" value="Zinc_finger_PHD-type_CS"/>
</dbReference>
<dbReference type="InterPro" id="IPR013083">
    <property type="entry name" value="Znf_RING/FYVE/PHD"/>
</dbReference>
<dbReference type="Gene3D" id="6.10.20.60">
    <property type="entry name" value="PHD finger protein 12"/>
    <property type="match status" value="1"/>
</dbReference>
<evidence type="ECO:0000256" key="13">
    <source>
        <dbReference type="ARBA" id="ARBA00023163"/>
    </source>
</evidence>
<feature type="compositionally biased region" description="Polar residues" evidence="19">
    <location>
        <begin position="152"/>
        <end position="167"/>
    </location>
</feature>
<evidence type="ECO:0000256" key="6">
    <source>
        <dbReference type="ARBA" id="ARBA00022723"/>
    </source>
</evidence>
<feature type="domain" description="PHD-type" evidence="22">
    <location>
        <begin position="35"/>
        <end position="84"/>
    </location>
</feature>
<keyword evidence="6" id="KW-0479">Metal-binding</keyword>
<dbReference type="PROSITE" id="PS50006">
    <property type="entry name" value="FHA_DOMAIN"/>
    <property type="match status" value="1"/>
</dbReference>
<evidence type="ECO:0000256" key="12">
    <source>
        <dbReference type="ARBA" id="ARBA00023015"/>
    </source>
</evidence>
<keyword evidence="7" id="KW-0677">Repeat</keyword>
<dbReference type="SUPFAM" id="SSF51735">
    <property type="entry name" value="NAD(P)-binding Rossmann-fold domains"/>
    <property type="match status" value="1"/>
</dbReference>
<keyword evidence="9" id="KW-0862">Zinc</keyword>
<keyword evidence="14" id="KW-0539">Nucleus</keyword>
<keyword evidence="10" id="KW-0832">Ubl conjugation</keyword>
<dbReference type="PANTHER" id="PTHR43157">
    <property type="entry name" value="PHOSPHATIDYLINOSITOL-GLYCAN BIOSYNTHESIS CLASS F PROTEIN-RELATED"/>
    <property type="match status" value="1"/>
</dbReference>
<evidence type="ECO:0000256" key="9">
    <source>
        <dbReference type="ARBA" id="ARBA00022833"/>
    </source>
</evidence>
<dbReference type="Pfam" id="PF00106">
    <property type="entry name" value="adh_short"/>
    <property type="match status" value="1"/>
</dbReference>
<feature type="region of interest" description="Disordered" evidence="19">
    <location>
        <begin position="731"/>
        <end position="751"/>
    </location>
</feature>
<evidence type="ECO:0000256" key="1">
    <source>
        <dbReference type="ARBA" id="ARBA00004123"/>
    </source>
</evidence>
<evidence type="ECO:0000256" key="8">
    <source>
        <dbReference type="ARBA" id="ARBA00022771"/>
    </source>
</evidence>
<dbReference type="InterPro" id="IPR031966">
    <property type="entry name" value="PHF12_MRG-bd"/>
</dbReference>
<evidence type="ECO:0000256" key="19">
    <source>
        <dbReference type="SAM" id="MobiDB-lite"/>
    </source>
</evidence>
<dbReference type="PROSITE" id="PS50016">
    <property type="entry name" value="ZF_PHD_2"/>
    <property type="match status" value="2"/>
</dbReference>
<dbReference type="STRING" id="75743.A0A401PEB1"/>
<keyword evidence="5" id="KW-0597">Phosphoprotein</keyword>
<dbReference type="InterPro" id="IPR019787">
    <property type="entry name" value="Znf_PHD-finger"/>
</dbReference>
<accession>A0A401PEB1</accession>
<feature type="region of interest" description="Disordered" evidence="19">
    <location>
        <begin position="1"/>
        <end position="36"/>
    </location>
</feature>
<feature type="transmembrane region" description="Helical" evidence="20">
    <location>
        <begin position="757"/>
        <end position="779"/>
    </location>
</feature>
<feature type="domain" description="FHA" evidence="21">
    <location>
        <begin position="649"/>
        <end position="703"/>
    </location>
</feature>
<dbReference type="CDD" id="cd22703">
    <property type="entry name" value="FHA_PHF12"/>
    <property type="match status" value="1"/>
</dbReference>